<dbReference type="AlphaFoldDB" id="A0A0M2Q3L0"/>
<comment type="caution">
    <text evidence="1">The sequence shown here is derived from an EMBL/GenBank/DDBJ whole genome shotgun (WGS) entry which is preliminary data.</text>
</comment>
<evidence type="ECO:0000313" key="1">
    <source>
        <dbReference type="EMBL" id="KKJ01529.1"/>
    </source>
</evidence>
<reference evidence="1" key="1">
    <citation type="submission" date="2012-04" db="EMBL/GenBank/DDBJ databases">
        <authorList>
            <person name="Borisov I.G."/>
            <person name="Ivanikova N.V."/>
            <person name="Pinevich A.V."/>
        </authorList>
    </citation>
    <scope>NUCLEOTIDE SEQUENCE</scope>
    <source>
        <strain evidence="1">CALU 1027</strain>
    </source>
</reference>
<evidence type="ECO:0000313" key="2">
    <source>
        <dbReference type="Proteomes" id="UP000034681"/>
    </source>
</evidence>
<proteinExistence type="predicted"/>
<dbReference type="EMBL" id="AJTX02000002">
    <property type="protein sequence ID" value="KKJ01529.1"/>
    <property type="molecule type" value="Genomic_DNA"/>
</dbReference>
<dbReference type="PANTHER" id="PTHR34801:SF6">
    <property type="entry name" value="SLL1620 PROTEIN"/>
    <property type="match status" value="1"/>
</dbReference>
<organism evidence="1 2">
    <name type="scientific">Prochlorothrix hollandica PCC 9006 = CALU 1027</name>
    <dbReference type="NCBI Taxonomy" id="317619"/>
    <lineage>
        <taxon>Bacteria</taxon>
        <taxon>Bacillati</taxon>
        <taxon>Cyanobacteriota</taxon>
        <taxon>Cyanophyceae</taxon>
        <taxon>Prochlorotrichales</taxon>
        <taxon>Prochlorotrichaceae</taxon>
        <taxon>Prochlorothrix</taxon>
    </lineage>
</organism>
<accession>A0A0M2Q3L0</accession>
<dbReference type="InterPro" id="IPR010865">
    <property type="entry name" value="DUF1499"/>
</dbReference>
<dbReference type="STRING" id="317619.GCA_000332315_04146"/>
<name>A0A0M2Q3L0_PROHO</name>
<dbReference type="eggNOG" id="COG4446">
    <property type="taxonomic scope" value="Bacteria"/>
</dbReference>
<dbReference type="PANTHER" id="PTHR34801">
    <property type="entry name" value="EXPRESSED PROTEIN"/>
    <property type="match status" value="1"/>
</dbReference>
<gene>
    <name evidence="1" type="ORF">PROH_04315</name>
</gene>
<sequence length="137" mass="14697">MFLKLSGQRPTNLGVTKGQLAPCPSSPNCVSSQADSSDAVHYIAPLALNGIKAGAAIAQLQAIIAALPRTTVIEASKTYLYVEFTSQLLGYVDDVEFFVDNKAKAVQVRSASRLGQSDLGVNRKRIETIRRQFTPGS</sequence>
<dbReference type="OrthoDB" id="9793534at2"/>
<evidence type="ECO:0008006" key="3">
    <source>
        <dbReference type="Google" id="ProtNLM"/>
    </source>
</evidence>
<dbReference type="PIRSF" id="PIRSF026426">
    <property type="entry name" value="DUF1499"/>
    <property type="match status" value="1"/>
</dbReference>
<protein>
    <recommendedName>
        <fullName evidence="3">DUF1499 domain-containing protein</fullName>
    </recommendedName>
</protein>
<dbReference type="Pfam" id="PF07386">
    <property type="entry name" value="DUF1499"/>
    <property type="match status" value="1"/>
</dbReference>
<dbReference type="Proteomes" id="UP000034681">
    <property type="component" value="Unassembled WGS sequence"/>
</dbReference>
<keyword evidence="2" id="KW-1185">Reference proteome</keyword>